<evidence type="ECO:0000313" key="10">
    <source>
        <dbReference type="Proteomes" id="UP000006727"/>
    </source>
</evidence>
<feature type="transmembrane region" description="Helical" evidence="7">
    <location>
        <begin position="51"/>
        <end position="72"/>
    </location>
</feature>
<reference evidence="8 10" key="1">
    <citation type="journal article" date="2008" name="Science">
        <title>The Physcomitrella genome reveals evolutionary insights into the conquest of land by plants.</title>
        <authorList>
            <person name="Rensing S."/>
            <person name="Lang D."/>
            <person name="Zimmer A."/>
            <person name="Terry A."/>
            <person name="Salamov A."/>
            <person name="Shapiro H."/>
            <person name="Nishiyama T."/>
            <person name="Perroud P.-F."/>
            <person name="Lindquist E."/>
            <person name="Kamisugi Y."/>
            <person name="Tanahashi T."/>
            <person name="Sakakibara K."/>
            <person name="Fujita T."/>
            <person name="Oishi K."/>
            <person name="Shin-I T."/>
            <person name="Kuroki Y."/>
            <person name="Toyoda A."/>
            <person name="Suzuki Y."/>
            <person name="Hashimoto A."/>
            <person name="Yamaguchi K."/>
            <person name="Sugano A."/>
            <person name="Kohara Y."/>
            <person name="Fujiyama A."/>
            <person name="Anterola A."/>
            <person name="Aoki S."/>
            <person name="Ashton N."/>
            <person name="Barbazuk W.B."/>
            <person name="Barker E."/>
            <person name="Bennetzen J."/>
            <person name="Bezanilla M."/>
            <person name="Blankenship R."/>
            <person name="Cho S.H."/>
            <person name="Dutcher S."/>
            <person name="Estelle M."/>
            <person name="Fawcett J.A."/>
            <person name="Gundlach H."/>
            <person name="Hanada K."/>
            <person name="Heyl A."/>
            <person name="Hicks K.A."/>
            <person name="Hugh J."/>
            <person name="Lohr M."/>
            <person name="Mayer K."/>
            <person name="Melkozernov A."/>
            <person name="Murata T."/>
            <person name="Nelson D."/>
            <person name="Pils B."/>
            <person name="Prigge M."/>
            <person name="Reiss B."/>
            <person name="Renner T."/>
            <person name="Rombauts S."/>
            <person name="Rushton P."/>
            <person name="Sanderfoot A."/>
            <person name="Schween G."/>
            <person name="Shiu S.-H."/>
            <person name="Stueber K."/>
            <person name="Theodoulou F.L."/>
            <person name="Tu H."/>
            <person name="Van de Peer Y."/>
            <person name="Verrier P.J."/>
            <person name="Waters E."/>
            <person name="Wood A."/>
            <person name="Yang L."/>
            <person name="Cove D."/>
            <person name="Cuming A."/>
            <person name="Hasebe M."/>
            <person name="Lucas S."/>
            <person name="Mishler D.B."/>
            <person name="Reski R."/>
            <person name="Grigoriev I."/>
            <person name="Quatrano R.S."/>
            <person name="Boore J.L."/>
        </authorList>
    </citation>
    <scope>NUCLEOTIDE SEQUENCE [LARGE SCALE GENOMIC DNA]</scope>
    <source>
        <strain evidence="9 10">cv. Gransden 2004</strain>
    </source>
</reference>
<protein>
    <recommendedName>
        <fullName evidence="11">Phosphate transporter</fullName>
    </recommendedName>
</protein>
<sequence length="133" mass="14043">MQGSRSWFGAVIINIVIRRQLGQLLGAYCELPQEEEQGKLKKDEGPNGKQLTIVYSVFGYMQVLSACFMSFAHGANDVVNAIGPTSAALGVLRNTSLASGGPPSMPVDVLAWGGFGIVAGLLVWGYKVIATIG</sequence>
<reference evidence="9" key="3">
    <citation type="submission" date="2020-12" db="UniProtKB">
        <authorList>
            <consortium name="EnsemblPlants"/>
        </authorList>
    </citation>
    <scope>IDENTIFICATION</scope>
</reference>
<dbReference type="InterPro" id="IPR001204">
    <property type="entry name" value="Phos_transporter"/>
</dbReference>
<dbReference type="GO" id="GO:0006817">
    <property type="term" value="P:phosphate ion transport"/>
    <property type="evidence" value="ECO:0007669"/>
    <property type="project" value="UniProtKB-KW"/>
</dbReference>
<keyword evidence="5 7" id="KW-1133">Transmembrane helix</keyword>
<evidence type="ECO:0000313" key="9">
    <source>
        <dbReference type="EnsemblPlants" id="PAC:32926700.CDS.1"/>
    </source>
</evidence>
<dbReference type="PANTHER" id="PTHR11101">
    <property type="entry name" value="PHOSPHATE TRANSPORTER"/>
    <property type="match status" value="1"/>
</dbReference>
<dbReference type="STRING" id="3218.A0A2K1JCW9"/>
<dbReference type="GO" id="GO:0016020">
    <property type="term" value="C:membrane"/>
    <property type="evidence" value="ECO:0007669"/>
    <property type="project" value="UniProtKB-SubCell"/>
</dbReference>
<dbReference type="Proteomes" id="UP000006727">
    <property type="component" value="Chromosome 15"/>
</dbReference>
<keyword evidence="6 7" id="KW-0472">Membrane</keyword>
<keyword evidence="10" id="KW-1185">Reference proteome</keyword>
<feature type="transmembrane region" description="Helical" evidence="7">
    <location>
        <begin position="109"/>
        <end position="129"/>
    </location>
</feature>
<dbReference type="InParanoid" id="A0A2K1JCW9"/>
<evidence type="ECO:0000256" key="5">
    <source>
        <dbReference type="ARBA" id="ARBA00022989"/>
    </source>
</evidence>
<dbReference type="PaxDb" id="3218-PP1S258_22V6.1"/>
<evidence type="ECO:0000256" key="2">
    <source>
        <dbReference type="ARBA" id="ARBA00022448"/>
    </source>
</evidence>
<dbReference type="EMBL" id="ABEU02000015">
    <property type="protein sequence ID" value="PNR39374.1"/>
    <property type="molecule type" value="Genomic_DNA"/>
</dbReference>
<evidence type="ECO:0000256" key="6">
    <source>
        <dbReference type="ARBA" id="ARBA00023136"/>
    </source>
</evidence>
<dbReference type="AlphaFoldDB" id="A0A2K1JCW9"/>
<dbReference type="Pfam" id="PF01384">
    <property type="entry name" value="PHO4"/>
    <property type="match status" value="1"/>
</dbReference>
<dbReference type="PANTHER" id="PTHR11101:SF80">
    <property type="entry name" value="PHOSPHATE TRANSPORTER"/>
    <property type="match status" value="1"/>
</dbReference>
<proteinExistence type="predicted"/>
<dbReference type="Gramene" id="Pp3c15_12150V3.1">
    <property type="protein sequence ID" value="PAC:32926700.CDS.1"/>
    <property type="gene ID" value="Pp3c15_12150"/>
</dbReference>
<keyword evidence="4 7" id="KW-0812">Transmembrane</keyword>
<dbReference type="GO" id="GO:0005315">
    <property type="term" value="F:phosphate transmembrane transporter activity"/>
    <property type="evidence" value="ECO:0007669"/>
    <property type="project" value="InterPro"/>
</dbReference>
<evidence type="ECO:0008006" key="11">
    <source>
        <dbReference type="Google" id="ProtNLM"/>
    </source>
</evidence>
<evidence type="ECO:0000256" key="4">
    <source>
        <dbReference type="ARBA" id="ARBA00022692"/>
    </source>
</evidence>
<name>A0A2K1JCW9_PHYPA</name>
<keyword evidence="2" id="KW-0813">Transport</keyword>
<reference evidence="8 10" key="2">
    <citation type="journal article" date="2018" name="Plant J.">
        <title>The Physcomitrella patens chromosome-scale assembly reveals moss genome structure and evolution.</title>
        <authorList>
            <person name="Lang D."/>
            <person name="Ullrich K.K."/>
            <person name="Murat F."/>
            <person name="Fuchs J."/>
            <person name="Jenkins J."/>
            <person name="Haas F.B."/>
            <person name="Piednoel M."/>
            <person name="Gundlach H."/>
            <person name="Van Bel M."/>
            <person name="Meyberg R."/>
            <person name="Vives C."/>
            <person name="Morata J."/>
            <person name="Symeonidi A."/>
            <person name="Hiss M."/>
            <person name="Muchero W."/>
            <person name="Kamisugi Y."/>
            <person name="Saleh O."/>
            <person name="Blanc G."/>
            <person name="Decker E.L."/>
            <person name="van Gessel N."/>
            <person name="Grimwood J."/>
            <person name="Hayes R.D."/>
            <person name="Graham S.W."/>
            <person name="Gunter L.E."/>
            <person name="McDaniel S.F."/>
            <person name="Hoernstein S.N.W."/>
            <person name="Larsson A."/>
            <person name="Li F.W."/>
            <person name="Perroud P.F."/>
            <person name="Phillips J."/>
            <person name="Ranjan P."/>
            <person name="Rokshar D.S."/>
            <person name="Rothfels C.J."/>
            <person name="Schneider L."/>
            <person name="Shu S."/>
            <person name="Stevenson D.W."/>
            <person name="Thummler F."/>
            <person name="Tillich M."/>
            <person name="Villarreal Aguilar J.C."/>
            <person name="Widiez T."/>
            <person name="Wong G.K."/>
            <person name="Wymore A."/>
            <person name="Zhang Y."/>
            <person name="Zimmer A.D."/>
            <person name="Quatrano R.S."/>
            <person name="Mayer K.F.X."/>
            <person name="Goodstein D."/>
            <person name="Casacuberta J.M."/>
            <person name="Vandepoele K."/>
            <person name="Reski R."/>
            <person name="Cuming A.C."/>
            <person name="Tuskan G.A."/>
            <person name="Maumus F."/>
            <person name="Salse J."/>
            <person name="Schmutz J."/>
            <person name="Rensing S.A."/>
        </authorList>
    </citation>
    <scope>NUCLEOTIDE SEQUENCE [LARGE SCALE GENOMIC DNA]</scope>
    <source>
        <strain evidence="9 10">cv. Gransden 2004</strain>
    </source>
</reference>
<dbReference type="EnsemblPlants" id="Pp3c15_12150V3.1">
    <property type="protein sequence ID" value="PAC:32926700.CDS.1"/>
    <property type="gene ID" value="Pp3c15_12150"/>
</dbReference>
<evidence type="ECO:0000313" key="8">
    <source>
        <dbReference type="EMBL" id="PNR39374.1"/>
    </source>
</evidence>
<comment type="subcellular location">
    <subcellularLocation>
        <location evidence="1">Membrane</location>
        <topology evidence="1">Multi-pass membrane protein</topology>
    </subcellularLocation>
</comment>
<organism evidence="8">
    <name type="scientific">Physcomitrium patens</name>
    <name type="common">Spreading-leaved earth moss</name>
    <name type="synonym">Physcomitrella patens</name>
    <dbReference type="NCBI Taxonomy" id="3218"/>
    <lineage>
        <taxon>Eukaryota</taxon>
        <taxon>Viridiplantae</taxon>
        <taxon>Streptophyta</taxon>
        <taxon>Embryophyta</taxon>
        <taxon>Bryophyta</taxon>
        <taxon>Bryophytina</taxon>
        <taxon>Bryopsida</taxon>
        <taxon>Funariidae</taxon>
        <taxon>Funariales</taxon>
        <taxon>Funariaceae</taxon>
        <taxon>Physcomitrium</taxon>
    </lineage>
</organism>
<evidence type="ECO:0000256" key="1">
    <source>
        <dbReference type="ARBA" id="ARBA00004141"/>
    </source>
</evidence>
<keyword evidence="3" id="KW-0592">Phosphate transport</keyword>
<accession>A0A2K1JCW9</accession>
<evidence type="ECO:0000256" key="7">
    <source>
        <dbReference type="SAM" id="Phobius"/>
    </source>
</evidence>
<evidence type="ECO:0000256" key="3">
    <source>
        <dbReference type="ARBA" id="ARBA00022592"/>
    </source>
</evidence>
<gene>
    <name evidence="8" type="ORF">PHYPA_019652</name>
</gene>